<dbReference type="InterPro" id="IPR036161">
    <property type="entry name" value="RPB6/omega-like_sf"/>
</dbReference>
<comment type="similarity">
    <text evidence="1">Belongs to the RNA polymerase subunit omega family.</text>
</comment>
<organism evidence="8">
    <name type="scientific">marine metagenome</name>
    <dbReference type="NCBI Taxonomy" id="408172"/>
    <lineage>
        <taxon>unclassified sequences</taxon>
        <taxon>metagenomes</taxon>
        <taxon>ecological metagenomes</taxon>
    </lineage>
</organism>
<dbReference type="Pfam" id="PF01192">
    <property type="entry name" value="RNA_pol_Rpb6"/>
    <property type="match status" value="1"/>
</dbReference>
<dbReference type="GO" id="GO:0006351">
    <property type="term" value="P:DNA-templated transcription"/>
    <property type="evidence" value="ECO:0007669"/>
    <property type="project" value="InterPro"/>
</dbReference>
<dbReference type="GO" id="GO:0003899">
    <property type="term" value="F:DNA-directed RNA polymerase activity"/>
    <property type="evidence" value="ECO:0007669"/>
    <property type="project" value="UniProtKB-EC"/>
</dbReference>
<dbReference type="EC" id="2.7.7.6" evidence="2"/>
<keyword evidence="3" id="KW-0240">DNA-directed RNA polymerase</keyword>
<dbReference type="Gene3D" id="3.90.940.10">
    <property type="match status" value="1"/>
</dbReference>
<keyword evidence="6" id="KW-0804">Transcription</keyword>
<dbReference type="SUPFAM" id="SSF63562">
    <property type="entry name" value="RPB6/omega subunit-like"/>
    <property type="match status" value="1"/>
</dbReference>
<dbReference type="AlphaFoldDB" id="A0A382UV85"/>
<evidence type="ECO:0000256" key="5">
    <source>
        <dbReference type="ARBA" id="ARBA00022695"/>
    </source>
</evidence>
<dbReference type="GO" id="GO:0003677">
    <property type="term" value="F:DNA binding"/>
    <property type="evidence" value="ECO:0007669"/>
    <property type="project" value="InterPro"/>
</dbReference>
<dbReference type="NCBIfam" id="TIGR00690">
    <property type="entry name" value="rpoZ"/>
    <property type="match status" value="1"/>
</dbReference>
<name>A0A382UV85_9ZZZZ</name>
<evidence type="ECO:0000256" key="2">
    <source>
        <dbReference type="ARBA" id="ARBA00012418"/>
    </source>
</evidence>
<dbReference type="InterPro" id="IPR006110">
    <property type="entry name" value="Pol_omega/Rpo6/RPB6"/>
</dbReference>
<accession>A0A382UV85</accession>
<evidence type="ECO:0000256" key="1">
    <source>
        <dbReference type="ARBA" id="ARBA00006711"/>
    </source>
</evidence>
<evidence type="ECO:0000256" key="7">
    <source>
        <dbReference type="ARBA" id="ARBA00048552"/>
    </source>
</evidence>
<dbReference type="InterPro" id="IPR003716">
    <property type="entry name" value="DNA-dir_RNA_pol_omega"/>
</dbReference>
<comment type="catalytic activity">
    <reaction evidence="7">
        <text>RNA(n) + a ribonucleoside 5'-triphosphate = RNA(n+1) + diphosphate</text>
        <dbReference type="Rhea" id="RHEA:21248"/>
        <dbReference type="Rhea" id="RHEA-COMP:14527"/>
        <dbReference type="Rhea" id="RHEA-COMP:17342"/>
        <dbReference type="ChEBI" id="CHEBI:33019"/>
        <dbReference type="ChEBI" id="CHEBI:61557"/>
        <dbReference type="ChEBI" id="CHEBI:140395"/>
        <dbReference type="EC" id="2.7.7.6"/>
    </reaction>
</comment>
<proteinExistence type="inferred from homology"/>
<dbReference type="EMBL" id="UINC01147055">
    <property type="protein sequence ID" value="SVD38154.1"/>
    <property type="molecule type" value="Genomic_DNA"/>
</dbReference>
<keyword evidence="4" id="KW-0808">Transferase</keyword>
<dbReference type="SMART" id="SM01409">
    <property type="entry name" value="RNA_pol_Rpb6"/>
    <property type="match status" value="1"/>
</dbReference>
<evidence type="ECO:0000256" key="4">
    <source>
        <dbReference type="ARBA" id="ARBA00022679"/>
    </source>
</evidence>
<evidence type="ECO:0000256" key="3">
    <source>
        <dbReference type="ARBA" id="ARBA00022478"/>
    </source>
</evidence>
<protein>
    <recommendedName>
        <fullName evidence="2">DNA-directed RNA polymerase</fullName>
        <ecNumber evidence="2">2.7.7.6</ecNumber>
    </recommendedName>
</protein>
<keyword evidence="5" id="KW-0548">Nucleotidyltransferase</keyword>
<reference evidence="8" key="1">
    <citation type="submission" date="2018-05" db="EMBL/GenBank/DDBJ databases">
        <authorList>
            <person name="Lanie J.A."/>
            <person name="Ng W.-L."/>
            <person name="Kazmierczak K.M."/>
            <person name="Andrzejewski T.M."/>
            <person name="Davidsen T.M."/>
            <person name="Wayne K.J."/>
            <person name="Tettelin H."/>
            <person name="Glass J.I."/>
            <person name="Rusch D."/>
            <person name="Podicherti R."/>
            <person name="Tsui H.-C.T."/>
            <person name="Winkler M.E."/>
        </authorList>
    </citation>
    <scope>NUCLEOTIDE SEQUENCE</scope>
</reference>
<dbReference type="HAMAP" id="MF_00366">
    <property type="entry name" value="RNApol_bact_RpoZ"/>
    <property type="match status" value="1"/>
</dbReference>
<evidence type="ECO:0000313" key="8">
    <source>
        <dbReference type="EMBL" id="SVD38154.1"/>
    </source>
</evidence>
<gene>
    <name evidence="8" type="ORF">METZ01_LOCUS391008</name>
</gene>
<sequence>MQSFVENEVRMNKSEIDELAEKVGGRYRFTVLLQKRVKELTRGAVRLIESDAKNLIHVAMEEIKQGKVGIENGPEMVTKKKTKKKKS</sequence>
<dbReference type="GO" id="GO:0000428">
    <property type="term" value="C:DNA-directed RNA polymerase complex"/>
    <property type="evidence" value="ECO:0007669"/>
    <property type="project" value="UniProtKB-KW"/>
</dbReference>
<evidence type="ECO:0000256" key="6">
    <source>
        <dbReference type="ARBA" id="ARBA00023163"/>
    </source>
</evidence>